<evidence type="ECO:0000256" key="4">
    <source>
        <dbReference type="ARBA" id="ARBA00022475"/>
    </source>
</evidence>
<keyword evidence="6 9" id="KW-0812">Transmembrane</keyword>
<comment type="similarity">
    <text evidence="2 10">Belongs to the binding-protein-dependent transport system permease family. CysTW subfamily.</text>
</comment>
<feature type="transmembrane region" description="Helical" evidence="9">
    <location>
        <begin position="91"/>
        <end position="116"/>
    </location>
</feature>
<dbReference type="NCBIfam" id="TIGR02141">
    <property type="entry name" value="modB_ABC"/>
    <property type="match status" value="1"/>
</dbReference>
<evidence type="ECO:0000256" key="2">
    <source>
        <dbReference type="ARBA" id="ARBA00007069"/>
    </source>
</evidence>
<keyword evidence="4 10" id="KW-1003">Cell membrane</keyword>
<dbReference type="PROSITE" id="PS50928">
    <property type="entry name" value="ABC_TM1"/>
    <property type="match status" value="1"/>
</dbReference>
<keyword evidence="7 9" id="KW-1133">Transmembrane helix</keyword>
<dbReference type="Pfam" id="PF00528">
    <property type="entry name" value="BPD_transp_1"/>
    <property type="match status" value="1"/>
</dbReference>
<dbReference type="GO" id="GO:0015098">
    <property type="term" value="F:molybdate ion transmembrane transporter activity"/>
    <property type="evidence" value="ECO:0007669"/>
    <property type="project" value="UniProtKB-UniRule"/>
</dbReference>
<evidence type="ECO:0000313" key="13">
    <source>
        <dbReference type="Proteomes" id="UP000295132"/>
    </source>
</evidence>
<dbReference type="InterPro" id="IPR011867">
    <property type="entry name" value="ModB_ABC"/>
</dbReference>
<feature type="transmembrane region" description="Helical" evidence="9">
    <location>
        <begin position="197"/>
        <end position="220"/>
    </location>
</feature>
<feature type="transmembrane region" description="Helical" evidence="9">
    <location>
        <begin position="12"/>
        <end position="34"/>
    </location>
</feature>
<dbReference type="PANTHER" id="PTHR30183">
    <property type="entry name" value="MOLYBDENUM TRANSPORT SYSTEM PERMEASE PROTEIN MODB"/>
    <property type="match status" value="1"/>
</dbReference>
<keyword evidence="3 9" id="KW-0813">Transport</keyword>
<protein>
    <recommendedName>
        <fullName evidence="10">Molybdenum transport system permease</fullName>
    </recommendedName>
</protein>
<dbReference type="GO" id="GO:0005886">
    <property type="term" value="C:plasma membrane"/>
    <property type="evidence" value="ECO:0007669"/>
    <property type="project" value="UniProtKB-SubCell"/>
</dbReference>
<comment type="caution">
    <text evidence="12">The sequence shown here is derived from an EMBL/GenBank/DDBJ whole genome shotgun (WGS) entry which is preliminary data.</text>
</comment>
<evidence type="ECO:0000256" key="7">
    <source>
        <dbReference type="ARBA" id="ARBA00022989"/>
    </source>
</evidence>
<accession>A0A4R5VNG7</accession>
<evidence type="ECO:0000256" key="1">
    <source>
        <dbReference type="ARBA" id="ARBA00004651"/>
    </source>
</evidence>
<sequence>MILFPNEFWSPITLSLKIASISVVIVFLFGIIFARLFSLRAFKGKAFIETILMLPIVLPPTVIGFLLIFFFGRNSPVGALIEEIFHQSIMFTTWAAIIASTIVAFPLMFQTVKLGFQSVDKDIEEAARVDGANEMKVFLFVTLPLSAKSMVTGLILSFARALGEFGATLMFAGNIPGKTQTAPTAIYVAMDSGNMSLAWMLVLSMVVISFLMLFVTNYSVKQKP</sequence>
<reference evidence="12 13" key="1">
    <citation type="submission" date="2019-03" db="EMBL/GenBank/DDBJ databases">
        <title>Bacillus niacini sp. nov. a Nicotinate-Metabolizing Mesophile Isolated from Soil.</title>
        <authorList>
            <person name="Zhang G."/>
        </authorList>
    </citation>
    <scope>NUCLEOTIDE SEQUENCE [LARGE SCALE GENOMIC DNA]</scope>
    <source>
        <strain evidence="12 13">WN066</strain>
    </source>
</reference>
<dbReference type="InterPro" id="IPR035906">
    <property type="entry name" value="MetI-like_sf"/>
</dbReference>
<evidence type="ECO:0000256" key="6">
    <source>
        <dbReference type="ARBA" id="ARBA00022692"/>
    </source>
</evidence>
<dbReference type="SUPFAM" id="SSF161098">
    <property type="entry name" value="MetI-like"/>
    <property type="match status" value="1"/>
</dbReference>
<evidence type="ECO:0000259" key="11">
    <source>
        <dbReference type="PROSITE" id="PS50928"/>
    </source>
</evidence>
<evidence type="ECO:0000256" key="9">
    <source>
        <dbReference type="RuleBase" id="RU363032"/>
    </source>
</evidence>
<dbReference type="CDD" id="cd06261">
    <property type="entry name" value="TM_PBP2"/>
    <property type="match status" value="1"/>
</dbReference>
<dbReference type="EMBL" id="SMYO01000011">
    <property type="protein sequence ID" value="TDK58901.1"/>
    <property type="molecule type" value="Genomic_DNA"/>
</dbReference>
<evidence type="ECO:0000256" key="3">
    <source>
        <dbReference type="ARBA" id="ARBA00022448"/>
    </source>
</evidence>
<evidence type="ECO:0000256" key="8">
    <source>
        <dbReference type="ARBA" id="ARBA00023136"/>
    </source>
</evidence>
<dbReference type="AlphaFoldDB" id="A0A4R5VNG7"/>
<name>A0A4R5VNG7_9BACI</name>
<evidence type="ECO:0000313" key="12">
    <source>
        <dbReference type="EMBL" id="TDK58901.1"/>
    </source>
</evidence>
<feature type="transmembrane region" description="Helical" evidence="9">
    <location>
        <begin position="137"/>
        <end position="159"/>
    </location>
</feature>
<dbReference type="InterPro" id="IPR000515">
    <property type="entry name" value="MetI-like"/>
</dbReference>
<organism evidence="12 13">
    <name type="scientific">Bacillus salipaludis</name>
    <dbReference type="NCBI Taxonomy" id="2547811"/>
    <lineage>
        <taxon>Bacteria</taxon>
        <taxon>Bacillati</taxon>
        <taxon>Bacillota</taxon>
        <taxon>Bacilli</taxon>
        <taxon>Bacillales</taxon>
        <taxon>Bacillaceae</taxon>
        <taxon>Bacillus</taxon>
    </lineage>
</organism>
<keyword evidence="8 9" id="KW-0472">Membrane</keyword>
<comment type="function">
    <text evidence="10">Part of the binding-protein-dependent transport system for molybdenum; probably responsible for the translocation of the substrate across the membrane.</text>
</comment>
<gene>
    <name evidence="12" type="primary">modB</name>
    <name evidence="12" type="ORF">E2K98_22090</name>
</gene>
<dbReference type="Gene3D" id="1.10.3720.10">
    <property type="entry name" value="MetI-like"/>
    <property type="match status" value="1"/>
</dbReference>
<dbReference type="PANTHER" id="PTHR30183:SF3">
    <property type="entry name" value="MOLYBDENUM TRANSPORT SYSTEM PERMEASE PROTEIN MODB"/>
    <property type="match status" value="1"/>
</dbReference>
<feature type="transmembrane region" description="Helical" evidence="9">
    <location>
        <begin position="46"/>
        <end position="71"/>
    </location>
</feature>
<evidence type="ECO:0000256" key="10">
    <source>
        <dbReference type="RuleBase" id="RU365097"/>
    </source>
</evidence>
<comment type="subcellular location">
    <subcellularLocation>
        <location evidence="1 9">Cell membrane</location>
        <topology evidence="1 9">Multi-pass membrane protein</topology>
    </subcellularLocation>
</comment>
<dbReference type="Proteomes" id="UP000295132">
    <property type="component" value="Unassembled WGS sequence"/>
</dbReference>
<evidence type="ECO:0000256" key="5">
    <source>
        <dbReference type="ARBA" id="ARBA00022505"/>
    </source>
</evidence>
<proteinExistence type="inferred from homology"/>
<feature type="domain" description="ABC transmembrane type-1" evidence="11">
    <location>
        <begin position="12"/>
        <end position="214"/>
    </location>
</feature>
<keyword evidence="5 10" id="KW-0500">Molybdenum</keyword>